<keyword evidence="2" id="KW-1185">Reference proteome</keyword>
<organism evidence="1 2">
    <name type="scientific">Trifolium medium</name>
    <dbReference type="NCBI Taxonomy" id="97028"/>
    <lineage>
        <taxon>Eukaryota</taxon>
        <taxon>Viridiplantae</taxon>
        <taxon>Streptophyta</taxon>
        <taxon>Embryophyta</taxon>
        <taxon>Tracheophyta</taxon>
        <taxon>Spermatophyta</taxon>
        <taxon>Magnoliopsida</taxon>
        <taxon>eudicotyledons</taxon>
        <taxon>Gunneridae</taxon>
        <taxon>Pentapetalae</taxon>
        <taxon>rosids</taxon>
        <taxon>fabids</taxon>
        <taxon>Fabales</taxon>
        <taxon>Fabaceae</taxon>
        <taxon>Papilionoideae</taxon>
        <taxon>50 kb inversion clade</taxon>
        <taxon>NPAAA clade</taxon>
        <taxon>Hologalegina</taxon>
        <taxon>IRL clade</taxon>
        <taxon>Trifolieae</taxon>
        <taxon>Trifolium</taxon>
    </lineage>
</organism>
<evidence type="ECO:0000313" key="1">
    <source>
        <dbReference type="EMBL" id="MCI24329.1"/>
    </source>
</evidence>
<accession>A0A392QK58</accession>
<dbReference type="AlphaFoldDB" id="A0A392QK58"/>
<protein>
    <submittedName>
        <fullName evidence="1">Uncharacterized protein</fullName>
    </submittedName>
</protein>
<dbReference type="Proteomes" id="UP000265520">
    <property type="component" value="Unassembled WGS sequence"/>
</dbReference>
<proteinExistence type="predicted"/>
<name>A0A392QK58_9FABA</name>
<sequence>MIGQGREVATGLDRHQIPEITTLTLGIPGRITERAIIPFLTGTRRDSAEREDACLNGLDSTIMVDHEDEKHKKRG</sequence>
<feature type="non-terminal residue" evidence="1">
    <location>
        <position position="75"/>
    </location>
</feature>
<comment type="caution">
    <text evidence="1">The sequence shown here is derived from an EMBL/GenBank/DDBJ whole genome shotgun (WGS) entry which is preliminary data.</text>
</comment>
<reference evidence="1 2" key="1">
    <citation type="journal article" date="2018" name="Front. Plant Sci.">
        <title>Red Clover (Trifolium pratense) and Zigzag Clover (T. medium) - A Picture of Genomic Similarities and Differences.</title>
        <authorList>
            <person name="Dluhosova J."/>
            <person name="Istvanek J."/>
            <person name="Nedelnik J."/>
            <person name="Repkova J."/>
        </authorList>
    </citation>
    <scope>NUCLEOTIDE SEQUENCE [LARGE SCALE GENOMIC DNA]</scope>
    <source>
        <strain evidence="2">cv. 10/8</strain>
        <tissue evidence="1">Leaf</tissue>
    </source>
</reference>
<evidence type="ECO:0000313" key="2">
    <source>
        <dbReference type="Proteomes" id="UP000265520"/>
    </source>
</evidence>
<dbReference type="EMBL" id="LXQA010140843">
    <property type="protein sequence ID" value="MCI24329.1"/>
    <property type="molecule type" value="Genomic_DNA"/>
</dbReference>